<dbReference type="Proteomes" id="UP000828390">
    <property type="component" value="Unassembled WGS sequence"/>
</dbReference>
<dbReference type="EMBL" id="JAIWYP010000005">
    <property type="protein sequence ID" value="KAH3826977.1"/>
    <property type="molecule type" value="Genomic_DNA"/>
</dbReference>
<keyword evidence="2" id="KW-1185">Reference proteome</keyword>
<reference evidence="1" key="2">
    <citation type="submission" date="2020-11" db="EMBL/GenBank/DDBJ databases">
        <authorList>
            <person name="McCartney M.A."/>
            <person name="Auch B."/>
            <person name="Kono T."/>
            <person name="Mallez S."/>
            <person name="Becker A."/>
            <person name="Gohl D.M."/>
            <person name="Silverstein K.A.T."/>
            <person name="Koren S."/>
            <person name="Bechman K.B."/>
            <person name="Herman A."/>
            <person name="Abrahante J.E."/>
            <person name="Garbe J."/>
        </authorList>
    </citation>
    <scope>NUCLEOTIDE SEQUENCE</scope>
    <source>
        <strain evidence="1">Duluth1</strain>
        <tissue evidence="1">Whole animal</tissue>
    </source>
</reference>
<gene>
    <name evidence="1" type="ORF">DPMN_128905</name>
</gene>
<dbReference type="AlphaFoldDB" id="A0A9D4H247"/>
<accession>A0A9D4H247</accession>
<reference evidence="1" key="1">
    <citation type="journal article" date="2019" name="bioRxiv">
        <title>The Genome of the Zebra Mussel, Dreissena polymorpha: A Resource for Invasive Species Research.</title>
        <authorList>
            <person name="McCartney M.A."/>
            <person name="Auch B."/>
            <person name="Kono T."/>
            <person name="Mallez S."/>
            <person name="Zhang Y."/>
            <person name="Obille A."/>
            <person name="Becker A."/>
            <person name="Abrahante J.E."/>
            <person name="Garbe J."/>
            <person name="Badalamenti J.P."/>
            <person name="Herman A."/>
            <person name="Mangelson H."/>
            <person name="Liachko I."/>
            <person name="Sullivan S."/>
            <person name="Sone E.D."/>
            <person name="Koren S."/>
            <person name="Silverstein K.A.T."/>
            <person name="Beckman K.B."/>
            <person name="Gohl D.M."/>
        </authorList>
    </citation>
    <scope>NUCLEOTIDE SEQUENCE</scope>
    <source>
        <strain evidence="1">Duluth1</strain>
        <tissue evidence="1">Whole animal</tissue>
    </source>
</reference>
<sequence length="104" mass="12180">MPPELFDEILERISQVISRQDTKYRSSLTPGLKLALTLRHLVEGKYFQVVPPLERRLKRGGSLCSALSSRRVCEYFVDGWHFTNREQQTPRARGKFLWLFKVIS</sequence>
<organism evidence="1 2">
    <name type="scientific">Dreissena polymorpha</name>
    <name type="common">Zebra mussel</name>
    <name type="synonym">Mytilus polymorpha</name>
    <dbReference type="NCBI Taxonomy" id="45954"/>
    <lineage>
        <taxon>Eukaryota</taxon>
        <taxon>Metazoa</taxon>
        <taxon>Spiralia</taxon>
        <taxon>Lophotrochozoa</taxon>
        <taxon>Mollusca</taxon>
        <taxon>Bivalvia</taxon>
        <taxon>Autobranchia</taxon>
        <taxon>Heteroconchia</taxon>
        <taxon>Euheterodonta</taxon>
        <taxon>Imparidentia</taxon>
        <taxon>Neoheterodontei</taxon>
        <taxon>Myida</taxon>
        <taxon>Dreissenoidea</taxon>
        <taxon>Dreissenidae</taxon>
        <taxon>Dreissena</taxon>
    </lineage>
</organism>
<protein>
    <submittedName>
        <fullName evidence="1">Uncharacterized protein</fullName>
    </submittedName>
</protein>
<evidence type="ECO:0000313" key="1">
    <source>
        <dbReference type="EMBL" id="KAH3826977.1"/>
    </source>
</evidence>
<proteinExistence type="predicted"/>
<evidence type="ECO:0000313" key="2">
    <source>
        <dbReference type="Proteomes" id="UP000828390"/>
    </source>
</evidence>
<comment type="caution">
    <text evidence="1">The sequence shown here is derived from an EMBL/GenBank/DDBJ whole genome shotgun (WGS) entry which is preliminary data.</text>
</comment>
<name>A0A9D4H247_DREPO</name>